<accession>A0AAE3ZKQ4</accession>
<organism evidence="4 5">
    <name type="scientific">Catenuloplanes niger</name>
    <dbReference type="NCBI Taxonomy" id="587534"/>
    <lineage>
        <taxon>Bacteria</taxon>
        <taxon>Bacillati</taxon>
        <taxon>Actinomycetota</taxon>
        <taxon>Actinomycetes</taxon>
        <taxon>Micromonosporales</taxon>
        <taxon>Micromonosporaceae</taxon>
        <taxon>Catenuloplanes</taxon>
    </lineage>
</organism>
<dbReference type="PROSITE" id="PS00061">
    <property type="entry name" value="ADH_SHORT"/>
    <property type="match status" value="1"/>
</dbReference>
<dbReference type="InterPro" id="IPR020904">
    <property type="entry name" value="Sc_DH/Rdtase_CS"/>
</dbReference>
<dbReference type="Gene3D" id="3.40.50.720">
    <property type="entry name" value="NAD(P)-binding Rossmann-like Domain"/>
    <property type="match status" value="1"/>
</dbReference>
<dbReference type="Pfam" id="PF00106">
    <property type="entry name" value="adh_short"/>
    <property type="match status" value="1"/>
</dbReference>
<dbReference type="GO" id="GO:0016491">
    <property type="term" value="F:oxidoreductase activity"/>
    <property type="evidence" value="ECO:0007669"/>
    <property type="project" value="UniProtKB-KW"/>
</dbReference>
<dbReference type="PRINTS" id="PR00080">
    <property type="entry name" value="SDRFAMILY"/>
</dbReference>
<dbReference type="InterPro" id="IPR036291">
    <property type="entry name" value="NAD(P)-bd_dom_sf"/>
</dbReference>
<gene>
    <name evidence="4" type="ORF">J2S44_001311</name>
</gene>
<dbReference type="Proteomes" id="UP001183629">
    <property type="component" value="Unassembled WGS sequence"/>
</dbReference>
<dbReference type="PANTHER" id="PTHR43976:SF16">
    <property type="entry name" value="SHORT-CHAIN DEHYDROGENASE_REDUCTASE FAMILY PROTEIN"/>
    <property type="match status" value="1"/>
</dbReference>
<evidence type="ECO:0000256" key="2">
    <source>
        <dbReference type="ARBA" id="ARBA00023002"/>
    </source>
</evidence>
<dbReference type="InterPro" id="IPR002347">
    <property type="entry name" value="SDR_fam"/>
</dbReference>
<dbReference type="PRINTS" id="PR00081">
    <property type="entry name" value="GDHRDH"/>
</dbReference>
<sequence length="248" mass="26413">MALTTRRPGQLARWVAPYGDRAVLLDADVTDPAAVADAVAAAEERFGGIDVLVNNAGRGWVGSVEGMAGPAVRDLFELNFFAVVTVLRAVLPGMRRRRTGTVVNVSSVAGLIGAAGFGYYTAAKFAIEGLTDVLRREVEPLGIDVLAVEPGAFRTNAYAGFAEEPVDEAIADYHPLLTGVRDAMIAQHGRQPGDPRKAARAVADAVRAARPPRQLVLGGDGFDLVVSHLERQLAEIRANERISRDADF</sequence>
<evidence type="ECO:0000256" key="1">
    <source>
        <dbReference type="ARBA" id="ARBA00006484"/>
    </source>
</evidence>
<name>A0AAE3ZKQ4_9ACTN</name>
<dbReference type="EMBL" id="JAVDYC010000001">
    <property type="protein sequence ID" value="MDR7321061.1"/>
    <property type="molecule type" value="Genomic_DNA"/>
</dbReference>
<keyword evidence="2" id="KW-0560">Oxidoreductase</keyword>
<dbReference type="AlphaFoldDB" id="A0AAE3ZKQ4"/>
<comment type="caution">
    <text evidence="4">The sequence shown here is derived from an EMBL/GenBank/DDBJ whole genome shotgun (WGS) entry which is preliminary data.</text>
</comment>
<proteinExistence type="inferred from homology"/>
<comment type="similarity">
    <text evidence="1 3">Belongs to the short-chain dehydrogenases/reductases (SDR) family.</text>
</comment>
<evidence type="ECO:0000256" key="3">
    <source>
        <dbReference type="RuleBase" id="RU000363"/>
    </source>
</evidence>
<dbReference type="InterPro" id="IPR051911">
    <property type="entry name" value="SDR_oxidoreductase"/>
</dbReference>
<dbReference type="PANTHER" id="PTHR43976">
    <property type="entry name" value="SHORT CHAIN DEHYDROGENASE"/>
    <property type="match status" value="1"/>
</dbReference>
<evidence type="ECO:0000313" key="5">
    <source>
        <dbReference type="Proteomes" id="UP001183629"/>
    </source>
</evidence>
<evidence type="ECO:0000313" key="4">
    <source>
        <dbReference type="EMBL" id="MDR7321061.1"/>
    </source>
</evidence>
<dbReference type="SUPFAM" id="SSF51735">
    <property type="entry name" value="NAD(P)-binding Rossmann-fold domains"/>
    <property type="match status" value="1"/>
</dbReference>
<keyword evidence="5" id="KW-1185">Reference proteome</keyword>
<protein>
    <submittedName>
        <fullName evidence="4">NAD(P)-dependent dehydrogenase (Short-subunit alcohol dehydrogenase family)</fullName>
    </submittedName>
</protein>
<reference evidence="4 5" key="1">
    <citation type="submission" date="2023-07" db="EMBL/GenBank/DDBJ databases">
        <title>Sequencing the genomes of 1000 actinobacteria strains.</title>
        <authorList>
            <person name="Klenk H.-P."/>
        </authorList>
    </citation>
    <scope>NUCLEOTIDE SEQUENCE [LARGE SCALE GENOMIC DNA]</scope>
    <source>
        <strain evidence="4 5">DSM 44711</strain>
    </source>
</reference>